<feature type="compositionally biased region" description="Polar residues" evidence="2">
    <location>
        <begin position="602"/>
        <end position="611"/>
    </location>
</feature>
<dbReference type="Pfam" id="PF15456">
    <property type="entry name" value="Uds1"/>
    <property type="match status" value="1"/>
</dbReference>
<reference evidence="5" key="1">
    <citation type="submission" date="2020-04" db="EMBL/GenBank/DDBJ databases">
        <title>Genome Assembly and Annotation of Botryosphaeria dothidea sdau 11-99, a Latent Pathogen of Apple Fruit Ring Rot in China.</title>
        <authorList>
            <person name="Yu C."/>
            <person name="Diao Y."/>
            <person name="Lu Q."/>
            <person name="Zhao J."/>
            <person name="Cui S."/>
            <person name="Peng C."/>
            <person name="He B."/>
            <person name="Liu H."/>
        </authorList>
    </citation>
    <scope>NUCLEOTIDE SEQUENCE [LARGE SCALE GENOMIC DNA]</scope>
    <source>
        <strain evidence="5">Sdau11-99</strain>
    </source>
</reference>
<proteinExistence type="predicted"/>
<name>A0A8H4N9N7_9PEZI</name>
<feature type="compositionally biased region" description="Basic residues" evidence="2">
    <location>
        <begin position="157"/>
        <end position="173"/>
    </location>
</feature>
<organism evidence="5 6">
    <name type="scientific">Botryosphaeria dothidea</name>
    <dbReference type="NCBI Taxonomy" id="55169"/>
    <lineage>
        <taxon>Eukaryota</taxon>
        <taxon>Fungi</taxon>
        <taxon>Dikarya</taxon>
        <taxon>Ascomycota</taxon>
        <taxon>Pezizomycotina</taxon>
        <taxon>Dothideomycetes</taxon>
        <taxon>Dothideomycetes incertae sedis</taxon>
        <taxon>Botryosphaeriales</taxon>
        <taxon>Botryosphaeriaceae</taxon>
        <taxon>Botryosphaeria</taxon>
    </lineage>
</organism>
<feature type="compositionally biased region" description="Polar residues" evidence="2">
    <location>
        <begin position="174"/>
        <end position="190"/>
    </location>
</feature>
<dbReference type="PANTHER" id="PTHR23159:SF31">
    <property type="entry name" value="CENTROSOME-ASSOCIATED PROTEIN CEP250 ISOFORM X1"/>
    <property type="match status" value="1"/>
</dbReference>
<evidence type="ECO:0000256" key="1">
    <source>
        <dbReference type="SAM" id="Coils"/>
    </source>
</evidence>
<dbReference type="InterPro" id="IPR029191">
    <property type="entry name" value="Uds1"/>
</dbReference>
<dbReference type="PANTHER" id="PTHR23159">
    <property type="entry name" value="CENTROSOMAL PROTEIN 2"/>
    <property type="match status" value="1"/>
</dbReference>
<dbReference type="Proteomes" id="UP000572817">
    <property type="component" value="Unassembled WGS sequence"/>
</dbReference>
<feature type="compositionally biased region" description="Basic residues" evidence="2">
    <location>
        <begin position="237"/>
        <end position="246"/>
    </location>
</feature>
<comment type="caution">
    <text evidence="5">The sequence shown here is derived from an EMBL/GenBank/DDBJ whole genome shotgun (WGS) entry which is preliminary data.</text>
</comment>
<evidence type="ECO:0000313" key="6">
    <source>
        <dbReference type="Proteomes" id="UP000572817"/>
    </source>
</evidence>
<feature type="compositionally biased region" description="Polar residues" evidence="2">
    <location>
        <begin position="1"/>
        <end position="14"/>
    </location>
</feature>
<feature type="domain" description="Up-regulated during septation protein 1" evidence="3">
    <location>
        <begin position="97"/>
        <end position="234"/>
    </location>
</feature>
<feature type="coiled-coil region" evidence="1">
    <location>
        <begin position="772"/>
        <end position="806"/>
    </location>
</feature>
<evidence type="ECO:0000313" key="5">
    <source>
        <dbReference type="EMBL" id="KAF4310991.1"/>
    </source>
</evidence>
<keyword evidence="6" id="KW-1185">Reference proteome</keyword>
<gene>
    <name evidence="5" type="ORF">GTA08_BOTSDO13550</name>
</gene>
<dbReference type="Pfam" id="PF25078">
    <property type="entry name" value="DUF7801"/>
    <property type="match status" value="1"/>
</dbReference>
<feature type="region of interest" description="Disordered" evidence="2">
    <location>
        <begin position="152"/>
        <end position="195"/>
    </location>
</feature>
<dbReference type="AlphaFoldDB" id="A0A8H4N9N7"/>
<protein>
    <submittedName>
        <fullName evidence="5">Involucrin repeat protein</fullName>
    </submittedName>
</protein>
<accession>A0A8H4N9N7</accession>
<feature type="region of interest" description="Disordered" evidence="2">
    <location>
        <begin position="872"/>
        <end position="896"/>
    </location>
</feature>
<feature type="region of interest" description="Disordered" evidence="2">
    <location>
        <begin position="602"/>
        <end position="622"/>
    </location>
</feature>
<dbReference type="OrthoDB" id="5569911at2759"/>
<dbReference type="EMBL" id="WWBZ02000012">
    <property type="protein sequence ID" value="KAF4310991.1"/>
    <property type="molecule type" value="Genomic_DNA"/>
</dbReference>
<feature type="domain" description="DUF7801" evidence="4">
    <location>
        <begin position="658"/>
        <end position="809"/>
    </location>
</feature>
<feature type="region of interest" description="Disordered" evidence="2">
    <location>
        <begin position="505"/>
        <end position="535"/>
    </location>
</feature>
<evidence type="ECO:0000259" key="4">
    <source>
        <dbReference type="Pfam" id="PF25078"/>
    </source>
</evidence>
<sequence length="896" mass="100640">MQSNGRMSYGQESGLQPPPPLNFGFPSPGSYTAGALDSPTLGSSVYSPNPAVLPRPPQDILDENYRSAVADGYADNATRNGKPRTSHALDPNDVVVMHLLVETAVGDSLGYEILSFEELEALKKERTSLTAKMEAVGQKLALETKMRDAAHSLSRLNAKRRGSNGERLHRRSFSRSSQMSNGSNPDSSAKSEAEYNASAQKCDDFSRELWQMERRYRQIENQLLRHTAGILQMTHKGPTKRSRSRHSLVNGVQTNRPDSPASIYTYENAGARSPVRYDDKDAFDERSLYRSPENLDKLVDALKHGKALTSRPDALGDVDSPMSNDTLKSVDKRLEDLNDRLRQLIIQANPDANKEYDAGPKHKGEAGGAEIAANIEEKLDYLDQGLRDIEAEQSNMRSKGAISGMEDRLESINNQLFQLVSRAPREGADEFPPPPQQGTEDQINYIEDALYAIEQSQQGLIGQLDEARNADTSELTAYWKEQATDYEKVCENLWDMIRTGHEEARQRKLQRRRVLEGDPDATSELGELSPDEDPLPEEFTLNRFSNQVQDMYRRASGLKEKQSILRRQIKQQRELNEKSDAEREEEFMRLRNEIDRLRHQLHANSSDSDALQSEESARRAAEERISQLEAALSEAREEAQVAVSEAEAKATELARTIEQKEEEHAKTDEELREIEGEVVRLQTELTMAKAELDGAYGTRAQRAADIAANPEVKRELEELGKINAELTLEVARLTEAHAAASRSAKDVAEREKMLREELRDTISEFEDITKANVESEKEREGLEGVIDNLREKIESLEASLSDEKMRWLGIKSPAAIPTPGPNGTPGVVLAETTSTKVLREEFRKMMRETRAEGMKALRAEQDERKRLEQILRQLKREQLPPPKSPKSGLSRSMTAA</sequence>
<evidence type="ECO:0000259" key="3">
    <source>
        <dbReference type="Pfam" id="PF15456"/>
    </source>
</evidence>
<feature type="region of interest" description="Disordered" evidence="2">
    <location>
        <begin position="234"/>
        <end position="264"/>
    </location>
</feature>
<evidence type="ECO:0000256" key="2">
    <source>
        <dbReference type="SAM" id="MobiDB-lite"/>
    </source>
</evidence>
<feature type="region of interest" description="Disordered" evidence="2">
    <location>
        <begin position="1"/>
        <end position="29"/>
    </location>
</feature>
<keyword evidence="1" id="KW-0175">Coiled coil</keyword>
<dbReference type="InterPro" id="IPR056703">
    <property type="entry name" value="DUF7801"/>
</dbReference>